<dbReference type="AlphaFoldDB" id="A0A1M5N1K6"/>
<evidence type="ECO:0000313" key="1">
    <source>
        <dbReference type="EMBL" id="SHG83421.1"/>
    </source>
</evidence>
<dbReference type="OrthoDB" id="6335153at2"/>
<gene>
    <name evidence="1" type="ORF">SAMN02745129_0863</name>
</gene>
<evidence type="ECO:0008006" key="3">
    <source>
        <dbReference type="Google" id="ProtNLM"/>
    </source>
</evidence>
<evidence type="ECO:0000313" key="2">
    <source>
        <dbReference type="Proteomes" id="UP000184268"/>
    </source>
</evidence>
<protein>
    <recommendedName>
        <fullName evidence="3">Cysteine-rich secretory protein family protein</fullName>
    </recommendedName>
</protein>
<dbReference type="Gene3D" id="3.40.33.10">
    <property type="entry name" value="CAP"/>
    <property type="match status" value="1"/>
</dbReference>
<dbReference type="CDD" id="cd05379">
    <property type="entry name" value="CAP_bacterial"/>
    <property type="match status" value="1"/>
</dbReference>
<dbReference type="RefSeq" id="WP_067654347.1">
    <property type="nucleotide sequence ID" value="NZ_FQXG01000001.1"/>
</dbReference>
<accession>A0A1M5N1K6</accession>
<dbReference type="Proteomes" id="UP000184268">
    <property type="component" value="Unassembled WGS sequence"/>
</dbReference>
<dbReference type="STRING" id="299255.SAMN02745129_0863"/>
<proteinExistence type="predicted"/>
<reference evidence="1 2" key="1">
    <citation type="submission" date="2016-11" db="EMBL/GenBank/DDBJ databases">
        <authorList>
            <person name="Jaros S."/>
            <person name="Januszkiewicz K."/>
            <person name="Wedrychowicz H."/>
        </authorList>
    </citation>
    <scope>NUCLEOTIDE SEQUENCE [LARGE SCALE GENOMIC DNA]</scope>
    <source>
        <strain evidence="1 2">DSM 16917</strain>
    </source>
</reference>
<dbReference type="EMBL" id="FQXG01000001">
    <property type="protein sequence ID" value="SHG83421.1"/>
    <property type="molecule type" value="Genomic_DNA"/>
</dbReference>
<organism evidence="1 2">
    <name type="scientific">Ferrimonas marina</name>
    <dbReference type="NCBI Taxonomy" id="299255"/>
    <lineage>
        <taxon>Bacteria</taxon>
        <taxon>Pseudomonadati</taxon>
        <taxon>Pseudomonadota</taxon>
        <taxon>Gammaproteobacteria</taxon>
        <taxon>Alteromonadales</taxon>
        <taxon>Ferrimonadaceae</taxon>
        <taxon>Ferrimonas</taxon>
    </lineage>
</organism>
<name>A0A1M5N1K6_9GAMM</name>
<keyword evidence="2" id="KW-1185">Reference proteome</keyword>
<sequence length="173" mass="19100">MTTWLMLAMLAGEVPLECGLHPKARELAVAIIQDSQQQRLRLRCDGMLAVVAQRKAREMAQRGSVSHIGGGGANSRVVAAGYPLDKRYGIGIANQIEAVAGGIADVDEIWDAFKDSPGHRAHLLGEHPVYLQQDEIAVGYHHDWETPHVDYWVVYVARREDGNQQPVVLISKE</sequence>
<dbReference type="InterPro" id="IPR035940">
    <property type="entry name" value="CAP_sf"/>
</dbReference>